<keyword evidence="4" id="KW-1185">Reference proteome</keyword>
<feature type="compositionally biased region" description="Basic and acidic residues" evidence="1">
    <location>
        <begin position="198"/>
        <end position="215"/>
    </location>
</feature>
<proteinExistence type="predicted"/>
<dbReference type="OrthoDB" id="541883at2759"/>
<dbReference type="GO" id="GO:0008195">
    <property type="term" value="F:phosphatidate phosphatase activity"/>
    <property type="evidence" value="ECO:0007669"/>
    <property type="project" value="InterPro"/>
</dbReference>
<feature type="compositionally biased region" description="Polar residues" evidence="1">
    <location>
        <begin position="721"/>
        <end position="732"/>
    </location>
</feature>
<evidence type="ECO:0000256" key="1">
    <source>
        <dbReference type="SAM" id="MobiDB-lite"/>
    </source>
</evidence>
<dbReference type="PANTHER" id="PTHR28208:SF3">
    <property type="entry name" value="PHOSPHATIDATE PHOSPHATASE APP1"/>
    <property type="match status" value="1"/>
</dbReference>
<dbReference type="Proteomes" id="UP000019376">
    <property type="component" value="Unassembled WGS sequence"/>
</dbReference>
<dbReference type="EMBL" id="KB644414">
    <property type="protein sequence ID" value="EPS33047.1"/>
    <property type="molecule type" value="Genomic_DNA"/>
</dbReference>
<reference evidence="3 4" key="1">
    <citation type="journal article" date="2013" name="PLoS ONE">
        <title>Genomic and secretomic analyses reveal unique features of the lignocellulolytic enzyme system of Penicillium decumbens.</title>
        <authorList>
            <person name="Liu G."/>
            <person name="Zhang L."/>
            <person name="Wei X."/>
            <person name="Zou G."/>
            <person name="Qin Y."/>
            <person name="Ma L."/>
            <person name="Li J."/>
            <person name="Zheng H."/>
            <person name="Wang S."/>
            <person name="Wang C."/>
            <person name="Xun L."/>
            <person name="Zhao G.-P."/>
            <person name="Zhou Z."/>
            <person name="Qu Y."/>
        </authorList>
    </citation>
    <scope>NUCLEOTIDE SEQUENCE [LARGE SCALE GENOMIC DNA]</scope>
    <source>
        <strain evidence="4">114-2 / CGMCC 5302</strain>
    </source>
</reference>
<feature type="compositionally biased region" description="Basic and acidic residues" evidence="1">
    <location>
        <begin position="85"/>
        <end position="114"/>
    </location>
</feature>
<dbReference type="eggNOG" id="ENOG502QT5E">
    <property type="taxonomic scope" value="Eukaryota"/>
</dbReference>
<dbReference type="InterPro" id="IPR017210">
    <property type="entry name" value="APP1"/>
</dbReference>
<protein>
    <recommendedName>
        <fullName evidence="2">Phosphatidate phosphatase APP1 catalytic domain-containing protein</fullName>
    </recommendedName>
</protein>
<dbReference type="STRING" id="933388.S8BDH2"/>
<dbReference type="Pfam" id="PF09949">
    <property type="entry name" value="APP1_cat"/>
    <property type="match status" value="1"/>
</dbReference>
<feature type="compositionally biased region" description="Low complexity" evidence="1">
    <location>
        <begin position="657"/>
        <end position="676"/>
    </location>
</feature>
<feature type="compositionally biased region" description="Low complexity" evidence="1">
    <location>
        <begin position="708"/>
        <end position="720"/>
    </location>
</feature>
<organism evidence="3 4">
    <name type="scientific">Penicillium oxalicum (strain 114-2 / CGMCC 5302)</name>
    <name type="common">Penicillium decumbens</name>
    <dbReference type="NCBI Taxonomy" id="933388"/>
    <lineage>
        <taxon>Eukaryota</taxon>
        <taxon>Fungi</taxon>
        <taxon>Dikarya</taxon>
        <taxon>Ascomycota</taxon>
        <taxon>Pezizomycotina</taxon>
        <taxon>Eurotiomycetes</taxon>
        <taxon>Eurotiomycetidae</taxon>
        <taxon>Eurotiales</taxon>
        <taxon>Aspergillaceae</taxon>
        <taxon>Penicillium</taxon>
    </lineage>
</organism>
<feature type="compositionally biased region" description="Low complexity" evidence="1">
    <location>
        <begin position="621"/>
        <end position="633"/>
    </location>
</feature>
<dbReference type="InterPro" id="IPR019236">
    <property type="entry name" value="APP1_cat"/>
</dbReference>
<feature type="region of interest" description="Disordered" evidence="1">
    <location>
        <begin position="486"/>
        <end position="695"/>
    </location>
</feature>
<dbReference type="PIRSF" id="PIRSF037464">
    <property type="entry name" value="UCP037464_APP1"/>
    <property type="match status" value="1"/>
</dbReference>
<evidence type="ECO:0000313" key="3">
    <source>
        <dbReference type="EMBL" id="EPS33047.1"/>
    </source>
</evidence>
<name>S8BDH2_PENO1</name>
<sequence length="799" mass="86905">MGSTWGPGGGDGTAPGSRRKKAYEWLKAANEVGQAYASRWTGQRGVSQEDYYDTPGAFPDVAIARSGDEEMVLFPSYARKLGAKHTRETSPPSRRDSWSQTIDEYRGGSDEKGVANDGWGDAIREETVVEVDVRGWIHAPSRGPMSRKHRIMIKLARSLSGIPAPAGSSNDESPERNPNGKGEDELLDKEMRHLVDSAEKDADPAWKSAVSDRRGSNMSAGTGTGAAISQVAAMTKDEISMANAHLMERLRPFLTNPMAGMPVTIFFFNEDRSESRNVLTDESGYFITRAEMPFVPTHIRVLASEDLSAAKPIDVIEPVGISLISDIDDTVKHSAITSGAKEIFRNTFVRELAELTIDGVSDWYTQVAQKGVEIHYVSNAPWQLYPLLERYFKQVGLPPGSFHLKQYSGMLQGIFEPTAERKRGPLEQILRDFPERKFILVGDSGEADLEVYTEVVLANPGRILGIFIRDVTTPEKKAFFEKSVSHLEPPIRSQSSPSLVDESDSAANRPTLPPRRTVASSPCADRENPGYEDLIDLRDDECPDKNPAPRIPHATKPRQPPGKPAKPSSLRTVHGVSDAVGSSPHPEESFSQGAIRRKAVPPLPPRRAQTKSDSLIDLDTSPSNPRSSSAGSSMKDSNASDGAYRSKGPPPVPPPRRSTTASSSTGSGPSGASTPRHPAPATKQSYPAAAGAAAQAALNYATERLNLTTSSGSTLRTSPSQQSLGRPSTTGPSDPLPNKREELWRRRWEKASEVLEQKGVVLGSWRVGTDVQSVCMWLIEEEMQKLQVLRASTGAGRQS</sequence>
<dbReference type="AlphaFoldDB" id="S8BDH2"/>
<feature type="region of interest" description="Disordered" evidence="1">
    <location>
        <begin position="198"/>
        <end position="222"/>
    </location>
</feature>
<evidence type="ECO:0000313" key="4">
    <source>
        <dbReference type="Proteomes" id="UP000019376"/>
    </source>
</evidence>
<accession>S8BDH2</accession>
<gene>
    <name evidence="3" type="ORF">PDE_08008</name>
</gene>
<feature type="region of interest" description="Disordered" evidence="1">
    <location>
        <begin position="159"/>
        <end position="184"/>
    </location>
</feature>
<dbReference type="PANTHER" id="PTHR28208">
    <property type="entry name" value="PHOSPHATIDATE PHOSPHATASE APP1"/>
    <property type="match status" value="1"/>
</dbReference>
<feature type="region of interest" description="Disordered" evidence="1">
    <location>
        <begin position="83"/>
        <end position="117"/>
    </location>
</feature>
<feature type="region of interest" description="Disordered" evidence="1">
    <location>
        <begin position="708"/>
        <end position="741"/>
    </location>
</feature>
<dbReference type="HOGENOM" id="CLU_008292_0_0_1"/>
<dbReference type="GO" id="GO:0030479">
    <property type="term" value="C:actin cortical patch"/>
    <property type="evidence" value="ECO:0007669"/>
    <property type="project" value="TreeGrafter"/>
</dbReference>
<dbReference type="InterPro" id="IPR052935">
    <property type="entry name" value="Mg2+_PAP"/>
</dbReference>
<evidence type="ECO:0000259" key="2">
    <source>
        <dbReference type="Pfam" id="PF09949"/>
    </source>
</evidence>
<dbReference type="PhylomeDB" id="S8BDH2"/>
<feature type="domain" description="Phosphatidate phosphatase APP1 catalytic" evidence="2">
    <location>
        <begin position="321"/>
        <end position="470"/>
    </location>
</feature>